<keyword evidence="2 6" id="KW-0489">Methyltransferase</keyword>
<evidence type="ECO:0000256" key="2">
    <source>
        <dbReference type="ARBA" id="ARBA00022603"/>
    </source>
</evidence>
<proteinExistence type="inferred from homology"/>
<dbReference type="PROSITE" id="PS51686">
    <property type="entry name" value="SAM_MT_RSMB_NOP"/>
    <property type="match status" value="1"/>
</dbReference>
<accession>A0A6P6XPT6</accession>
<evidence type="ECO:0000256" key="6">
    <source>
        <dbReference type="PROSITE-ProRule" id="PRU01023"/>
    </source>
</evidence>
<evidence type="ECO:0000256" key="1">
    <source>
        <dbReference type="ARBA" id="ARBA00007494"/>
    </source>
</evidence>
<dbReference type="InParanoid" id="A0A6P6XPT6"/>
<sequence>MQQLSAAFGKYFCYNMEMINYFLSIFSTKDTLEFLLVNDAPRPLVIRCNRIRTRRKDLAKRLISRGCQVDVLGDWSKTGLLVTDSTVPVGATPEYLAGHYMIMAASSFLPVLALDAQKNEHILEMAAAPGGKSTFIAEMMENTGILVANDLNKKRLNALLSNIHRLGVRNAIVTNEDGRKLKEYFPIKFDRVLLDAPCSGSGVFSKDPEARIKKSLADFQKMSTLQKELLLSAIDLTNANSPKGGIIVYSTCSIAVEENEAVIDYALRERNIKLLEIDFPGTPGFTRYKDKKFHPSLKNARRVYPHKNGMDGFFFVKIKKLDNSIPKSAKSDN</sequence>
<dbReference type="PANTHER" id="PTHR22807">
    <property type="entry name" value="NOP2 YEAST -RELATED NOL1/NOP2/FMU SUN DOMAIN-CONTAINING"/>
    <property type="match status" value="1"/>
</dbReference>
<dbReference type="RefSeq" id="XP_027193879.1">
    <property type="nucleotide sequence ID" value="XM_027338078.1"/>
</dbReference>
<evidence type="ECO:0000259" key="7">
    <source>
        <dbReference type="PROSITE" id="PS51686"/>
    </source>
</evidence>
<dbReference type="AlphaFoldDB" id="A0A6P6XPT6"/>
<feature type="binding site" evidence="6">
    <location>
        <position position="177"/>
    </location>
    <ligand>
        <name>S-adenosyl-L-methionine</name>
        <dbReference type="ChEBI" id="CHEBI:59789"/>
    </ligand>
</feature>
<feature type="binding site" evidence="6">
    <location>
        <position position="150"/>
    </location>
    <ligand>
        <name>S-adenosyl-L-methionine</name>
        <dbReference type="ChEBI" id="CHEBI:59789"/>
    </ligand>
</feature>
<dbReference type="GO" id="GO:0070475">
    <property type="term" value="P:rRNA base methylation"/>
    <property type="evidence" value="ECO:0007669"/>
    <property type="project" value="TreeGrafter"/>
</dbReference>
<keyword evidence="5 6" id="KW-0694">RNA-binding</keyword>
<dbReference type="InterPro" id="IPR001678">
    <property type="entry name" value="MeTrfase_RsmB-F_NOP2_dom"/>
</dbReference>
<dbReference type="FunCoup" id="A0A6P6XPT6">
    <property type="interactions" value="1008"/>
</dbReference>
<gene>
    <name evidence="9" type="primary">LOC113788611</name>
</gene>
<dbReference type="PANTHER" id="PTHR22807:SF30">
    <property type="entry name" value="28S RRNA (CYTOSINE(4447)-C(5))-METHYLTRANSFERASE-RELATED"/>
    <property type="match status" value="1"/>
</dbReference>
<dbReference type="OrthoDB" id="427002at2759"/>
<dbReference type="Proteomes" id="UP000515146">
    <property type="component" value="Unplaced"/>
</dbReference>
<comment type="similarity">
    <text evidence="1 6">Belongs to the class I-like SAM-binding methyltransferase superfamily. RsmB/NOP family.</text>
</comment>
<dbReference type="Gene3D" id="3.30.70.1170">
    <property type="entry name" value="Sun protein, domain 3"/>
    <property type="match status" value="1"/>
</dbReference>
<dbReference type="Gene3D" id="3.40.50.150">
    <property type="entry name" value="Vaccinia Virus protein VP39"/>
    <property type="match status" value="1"/>
</dbReference>
<dbReference type="InterPro" id="IPR011023">
    <property type="entry name" value="Nop2p"/>
</dbReference>
<dbReference type="Pfam" id="PF01189">
    <property type="entry name" value="Methyltr_RsmB-F"/>
    <property type="match status" value="1"/>
</dbReference>
<dbReference type="InterPro" id="IPR018314">
    <property type="entry name" value="RsmB/NOL1/NOP2-like_CS"/>
</dbReference>
<dbReference type="InterPro" id="IPR049560">
    <property type="entry name" value="MeTrfase_RsmB-F_NOP2_cat"/>
</dbReference>
<dbReference type="GO" id="GO:0005730">
    <property type="term" value="C:nucleolus"/>
    <property type="evidence" value="ECO:0007669"/>
    <property type="project" value="TreeGrafter"/>
</dbReference>
<dbReference type="GO" id="GO:0009383">
    <property type="term" value="F:rRNA (cytosine-C5-)-methyltransferase activity"/>
    <property type="evidence" value="ECO:0007669"/>
    <property type="project" value="TreeGrafter"/>
</dbReference>
<keyword evidence="3 6" id="KW-0808">Transferase</keyword>
<feature type="active site" description="Nucleophile" evidence="6">
    <location>
        <position position="252"/>
    </location>
</feature>
<dbReference type="NCBIfam" id="TIGR00446">
    <property type="entry name" value="nop2p"/>
    <property type="match status" value="1"/>
</dbReference>
<feature type="binding site" evidence="6">
    <location>
        <begin position="126"/>
        <end position="132"/>
    </location>
    <ligand>
        <name>S-adenosyl-L-methionine</name>
        <dbReference type="ChEBI" id="CHEBI:59789"/>
    </ligand>
</feature>
<feature type="domain" description="SAM-dependent MTase RsmB/NOP-type" evidence="7">
    <location>
        <begin position="34"/>
        <end position="321"/>
    </location>
</feature>
<protein>
    <submittedName>
        <fullName evidence="9">25S rRNA (Cytosine-C(5))-methyltransferase nop2-like</fullName>
    </submittedName>
</protein>
<dbReference type="InterPro" id="IPR023267">
    <property type="entry name" value="RCMT"/>
</dbReference>
<evidence type="ECO:0000313" key="9">
    <source>
        <dbReference type="RefSeq" id="XP_027193879.1"/>
    </source>
</evidence>
<dbReference type="GO" id="GO:0003723">
    <property type="term" value="F:RNA binding"/>
    <property type="evidence" value="ECO:0007669"/>
    <property type="project" value="UniProtKB-UniRule"/>
</dbReference>
<evidence type="ECO:0000256" key="5">
    <source>
        <dbReference type="ARBA" id="ARBA00022884"/>
    </source>
</evidence>
<evidence type="ECO:0000313" key="8">
    <source>
        <dbReference type="Proteomes" id="UP000515146"/>
    </source>
</evidence>
<evidence type="ECO:0000256" key="4">
    <source>
        <dbReference type="ARBA" id="ARBA00022691"/>
    </source>
</evidence>
<dbReference type="InterPro" id="IPR029063">
    <property type="entry name" value="SAM-dependent_MTases_sf"/>
</dbReference>
<dbReference type="PRINTS" id="PR02008">
    <property type="entry name" value="RCMTFAMILY"/>
</dbReference>
<dbReference type="PROSITE" id="PS01153">
    <property type="entry name" value="NOL1_NOP2_SUN"/>
    <property type="match status" value="1"/>
</dbReference>
<reference evidence="9" key="1">
    <citation type="submission" date="2025-08" db="UniProtKB">
        <authorList>
            <consortium name="RefSeq"/>
        </authorList>
    </citation>
    <scope>IDENTIFICATION</scope>
    <source>
        <strain evidence="9">Airmid</strain>
    </source>
</reference>
<dbReference type="KEGG" id="dpte:113788611"/>
<keyword evidence="4 6" id="KW-0949">S-adenosyl-L-methionine</keyword>
<evidence type="ECO:0000256" key="3">
    <source>
        <dbReference type="ARBA" id="ARBA00022679"/>
    </source>
</evidence>
<organism evidence="8 9">
    <name type="scientific">Dermatophagoides pteronyssinus</name>
    <name type="common">European house dust mite</name>
    <dbReference type="NCBI Taxonomy" id="6956"/>
    <lineage>
        <taxon>Eukaryota</taxon>
        <taxon>Metazoa</taxon>
        <taxon>Ecdysozoa</taxon>
        <taxon>Arthropoda</taxon>
        <taxon>Chelicerata</taxon>
        <taxon>Arachnida</taxon>
        <taxon>Acari</taxon>
        <taxon>Acariformes</taxon>
        <taxon>Sarcoptiformes</taxon>
        <taxon>Astigmata</taxon>
        <taxon>Psoroptidia</taxon>
        <taxon>Analgoidea</taxon>
        <taxon>Pyroglyphidae</taxon>
        <taxon>Dermatophagoidinae</taxon>
        <taxon>Dermatophagoides</taxon>
    </lineage>
</organism>
<dbReference type="SUPFAM" id="SSF53335">
    <property type="entry name" value="S-adenosyl-L-methionine-dependent methyltransferases"/>
    <property type="match status" value="1"/>
</dbReference>
<name>A0A6P6XPT6_DERPT</name>
<feature type="binding site" evidence="6">
    <location>
        <position position="195"/>
    </location>
    <ligand>
        <name>S-adenosyl-L-methionine</name>
        <dbReference type="ChEBI" id="CHEBI:59789"/>
    </ligand>
</feature>
<dbReference type="OMA" id="EPEENEF"/>
<keyword evidence="8" id="KW-1185">Reference proteome</keyword>
<dbReference type="GO" id="GO:0000470">
    <property type="term" value="P:maturation of LSU-rRNA"/>
    <property type="evidence" value="ECO:0007669"/>
    <property type="project" value="TreeGrafter"/>
</dbReference>